<protein>
    <submittedName>
        <fullName evidence="4">Alpha/beta hydrolase fold domain-containing protein</fullName>
    </submittedName>
</protein>
<reference evidence="5" key="1">
    <citation type="journal article" date="2019" name="Int. J. Syst. Evol. Microbiol.">
        <title>The Global Catalogue of Microorganisms (GCM) 10K type strain sequencing project: providing services to taxonomists for standard genome sequencing and annotation.</title>
        <authorList>
            <consortium name="The Broad Institute Genomics Platform"/>
            <consortium name="The Broad Institute Genome Sequencing Center for Infectious Disease"/>
            <person name="Wu L."/>
            <person name="Ma J."/>
        </authorList>
    </citation>
    <scope>NUCLEOTIDE SEQUENCE [LARGE SCALE GENOMIC DNA]</scope>
    <source>
        <strain evidence="5">KCTC 42087</strain>
    </source>
</reference>
<dbReference type="PANTHER" id="PTHR48081:SF30">
    <property type="entry name" value="ACETYL-HYDROLASE LIPR-RELATED"/>
    <property type="match status" value="1"/>
</dbReference>
<comment type="caution">
    <text evidence="4">The sequence shown here is derived from an EMBL/GenBank/DDBJ whole genome shotgun (WGS) entry which is preliminary data.</text>
</comment>
<dbReference type="GO" id="GO:0016787">
    <property type="term" value="F:hydrolase activity"/>
    <property type="evidence" value="ECO:0007669"/>
    <property type="project" value="UniProtKB-KW"/>
</dbReference>
<keyword evidence="2 4" id="KW-0378">Hydrolase</keyword>
<evidence type="ECO:0000259" key="3">
    <source>
        <dbReference type="Pfam" id="PF07859"/>
    </source>
</evidence>
<dbReference type="EMBL" id="JBHSON010000087">
    <property type="protein sequence ID" value="MFC5752429.1"/>
    <property type="molecule type" value="Genomic_DNA"/>
</dbReference>
<dbReference type="InterPro" id="IPR050300">
    <property type="entry name" value="GDXG_lipolytic_enzyme"/>
</dbReference>
<name>A0ABW1ACY1_9ACTN</name>
<dbReference type="Gene3D" id="3.40.50.1820">
    <property type="entry name" value="alpha/beta hydrolase"/>
    <property type="match status" value="1"/>
</dbReference>
<keyword evidence="5" id="KW-1185">Reference proteome</keyword>
<gene>
    <name evidence="4" type="ORF">ACFPZN_43025</name>
</gene>
<dbReference type="SUPFAM" id="SSF53474">
    <property type="entry name" value="alpha/beta-Hydrolases"/>
    <property type="match status" value="1"/>
</dbReference>
<comment type="similarity">
    <text evidence="1">Belongs to the 'GDXG' lipolytic enzyme family.</text>
</comment>
<evidence type="ECO:0000256" key="2">
    <source>
        <dbReference type="ARBA" id="ARBA00022801"/>
    </source>
</evidence>
<sequence length="243" mass="24670">MTGVRTEATAAGLIVRPPDPAGTVVLYAPGDRYLAADPEPVPDTARRLALQTGATVVCARYRQVFPAALDDVEAAYDLGRSLGPVAVAGERLGAGLVTALLLRLRDRGAALPGCGTLVSGLLDLTLGASSLLFNAAGDPAFDLGAVRARVAAYAGGAAKDDPLVSPLFGNLHGLPPIQLLAAGNDPLLDDSLAFAARAARSGVHVDLRVRSDAAALHRDTVPAMAAFVADWAAAGLLPPLTGS</sequence>
<proteinExistence type="inferred from homology"/>
<evidence type="ECO:0000313" key="4">
    <source>
        <dbReference type="EMBL" id="MFC5752429.1"/>
    </source>
</evidence>
<organism evidence="4 5">
    <name type="scientific">Actinomadura rugatobispora</name>
    <dbReference type="NCBI Taxonomy" id="1994"/>
    <lineage>
        <taxon>Bacteria</taxon>
        <taxon>Bacillati</taxon>
        <taxon>Actinomycetota</taxon>
        <taxon>Actinomycetes</taxon>
        <taxon>Streptosporangiales</taxon>
        <taxon>Thermomonosporaceae</taxon>
        <taxon>Actinomadura</taxon>
    </lineage>
</organism>
<dbReference type="PANTHER" id="PTHR48081">
    <property type="entry name" value="AB HYDROLASE SUPERFAMILY PROTEIN C4A8.06C"/>
    <property type="match status" value="1"/>
</dbReference>
<accession>A0ABW1ACY1</accession>
<feature type="domain" description="Alpha/beta hydrolase fold-3" evidence="3">
    <location>
        <begin position="34"/>
        <end position="209"/>
    </location>
</feature>
<dbReference type="InterPro" id="IPR029058">
    <property type="entry name" value="AB_hydrolase_fold"/>
</dbReference>
<evidence type="ECO:0000313" key="5">
    <source>
        <dbReference type="Proteomes" id="UP001596074"/>
    </source>
</evidence>
<evidence type="ECO:0000256" key="1">
    <source>
        <dbReference type="ARBA" id="ARBA00010515"/>
    </source>
</evidence>
<dbReference type="InterPro" id="IPR013094">
    <property type="entry name" value="AB_hydrolase_3"/>
</dbReference>
<dbReference type="Pfam" id="PF07859">
    <property type="entry name" value="Abhydrolase_3"/>
    <property type="match status" value="1"/>
</dbReference>
<dbReference type="RefSeq" id="WP_378288400.1">
    <property type="nucleotide sequence ID" value="NZ_JBHSON010000087.1"/>
</dbReference>
<dbReference type="Proteomes" id="UP001596074">
    <property type="component" value="Unassembled WGS sequence"/>
</dbReference>